<feature type="transmembrane region" description="Helical" evidence="1">
    <location>
        <begin position="15"/>
        <end position="32"/>
    </location>
</feature>
<keyword evidence="1" id="KW-0472">Membrane</keyword>
<sequence>MVATPPVYSGWQARVPHFLAIVISATMVWSYIDPADSTVWWAEMIPIMAIFASLLATYRAFRFSNTAYVLMSVLLIMHTIGAHYTFANVPFDWVTNTFDFERNHYDRIAHFSVGFYAYAAAELLVRKQWARPVTAMLFGLFFIMAVAAAYEIIEWQFAVIEGGDAGLEFLGSQGDIWDAQKDMLADTLGAIVALVLFALSGWNRR</sequence>
<dbReference type="InterPro" id="IPR058534">
    <property type="entry name" value="YjdF"/>
</dbReference>
<dbReference type="PIRSF" id="PIRSF020606">
    <property type="entry name" value="UCP020606"/>
    <property type="match status" value="1"/>
</dbReference>
<dbReference type="RefSeq" id="WP_034732380.1">
    <property type="nucleotide sequence ID" value="NZ_JPIN01000007.1"/>
</dbReference>
<dbReference type="InterPro" id="IPR014509">
    <property type="entry name" value="YjdF-like"/>
</dbReference>
<organism evidence="2 3">
    <name type="scientific">Pseudidiomarina atlantica</name>
    <dbReference type="NCBI Taxonomy" id="1517416"/>
    <lineage>
        <taxon>Bacteria</taxon>
        <taxon>Pseudomonadati</taxon>
        <taxon>Pseudomonadota</taxon>
        <taxon>Gammaproteobacteria</taxon>
        <taxon>Alteromonadales</taxon>
        <taxon>Idiomarinaceae</taxon>
        <taxon>Pseudidiomarina</taxon>
    </lineage>
</organism>
<feature type="transmembrane region" description="Helical" evidence="1">
    <location>
        <begin position="107"/>
        <end position="125"/>
    </location>
</feature>
<gene>
    <name evidence="2" type="ORF">IDAT_07300</name>
</gene>
<dbReference type="eggNOG" id="COG3647">
    <property type="taxonomic scope" value="Bacteria"/>
</dbReference>
<keyword evidence="1" id="KW-1133">Transmembrane helix</keyword>
<evidence type="ECO:0000256" key="1">
    <source>
        <dbReference type="SAM" id="Phobius"/>
    </source>
</evidence>
<feature type="transmembrane region" description="Helical" evidence="1">
    <location>
        <begin position="183"/>
        <end position="202"/>
    </location>
</feature>
<proteinExistence type="predicted"/>
<dbReference type="AlphaFoldDB" id="A0A094IN57"/>
<dbReference type="EMBL" id="JPIN01000007">
    <property type="protein sequence ID" value="KFZ28557.1"/>
    <property type="molecule type" value="Genomic_DNA"/>
</dbReference>
<protein>
    <submittedName>
        <fullName evidence="2">Membrane protein</fullName>
    </submittedName>
</protein>
<comment type="caution">
    <text evidence="2">The sequence shown here is derived from an EMBL/GenBank/DDBJ whole genome shotgun (WGS) entry which is preliminary data.</text>
</comment>
<keyword evidence="3" id="KW-1185">Reference proteome</keyword>
<name>A0A094IN57_9GAMM</name>
<evidence type="ECO:0000313" key="3">
    <source>
        <dbReference type="Proteomes" id="UP000053718"/>
    </source>
</evidence>
<dbReference type="OrthoDB" id="9786473at2"/>
<dbReference type="Pfam" id="PF09997">
    <property type="entry name" value="DUF2238"/>
    <property type="match status" value="1"/>
</dbReference>
<keyword evidence="1" id="KW-0812">Transmembrane</keyword>
<feature type="transmembrane region" description="Helical" evidence="1">
    <location>
        <begin position="68"/>
        <end position="87"/>
    </location>
</feature>
<reference evidence="2 3" key="1">
    <citation type="submission" date="2014-06" db="EMBL/GenBank/DDBJ databases">
        <title>Draft genome sequence of Idiomarina sp. MCCC 1A10513.</title>
        <authorList>
            <person name="Du J."/>
            <person name="Lai Q."/>
            <person name="Shao Z."/>
        </authorList>
    </citation>
    <scope>NUCLEOTIDE SEQUENCE [LARGE SCALE GENOMIC DNA]</scope>
    <source>
        <strain evidence="2 3">MCCC 1A10513</strain>
    </source>
</reference>
<accession>A0A094IN57</accession>
<dbReference type="STRING" id="1517416.IDAT_07300"/>
<feature type="transmembrane region" description="Helical" evidence="1">
    <location>
        <begin position="132"/>
        <end position="153"/>
    </location>
</feature>
<dbReference type="Proteomes" id="UP000053718">
    <property type="component" value="Unassembled WGS sequence"/>
</dbReference>
<evidence type="ECO:0000313" key="2">
    <source>
        <dbReference type="EMBL" id="KFZ28557.1"/>
    </source>
</evidence>
<feature type="transmembrane region" description="Helical" evidence="1">
    <location>
        <begin position="38"/>
        <end position="56"/>
    </location>
</feature>